<name>F4RK15_MELLP</name>
<dbReference type="KEGG" id="mlr:MELLADRAFT_85894"/>
<sequence>MCGAEIYKINILQAMKMAKHAWNSVSSNTIKHCWAHTKVISINGNFSIEETHSEIEEGLRNLQAIGALSSSNTISLENHYSIHRRD</sequence>
<dbReference type="RefSeq" id="XP_007409465.1">
    <property type="nucleotide sequence ID" value="XM_007409403.1"/>
</dbReference>
<dbReference type="InParanoid" id="F4RK15"/>
<dbReference type="Proteomes" id="UP000001072">
    <property type="component" value="Unassembled WGS sequence"/>
</dbReference>
<accession>F4RK15</accession>
<dbReference type="AlphaFoldDB" id="F4RK15"/>
<dbReference type="STRING" id="747676.F4RK15"/>
<protein>
    <recommendedName>
        <fullName evidence="3">DDE-1 domain-containing protein</fullName>
    </recommendedName>
</protein>
<dbReference type="GeneID" id="18934008"/>
<evidence type="ECO:0000313" key="1">
    <source>
        <dbReference type="EMBL" id="EGG07023.1"/>
    </source>
</evidence>
<keyword evidence="2" id="KW-1185">Reference proteome</keyword>
<reference evidence="2" key="1">
    <citation type="journal article" date="2011" name="Proc. Natl. Acad. Sci. U.S.A.">
        <title>Obligate biotrophy features unraveled by the genomic analysis of rust fungi.</title>
        <authorList>
            <person name="Duplessis S."/>
            <person name="Cuomo C.A."/>
            <person name="Lin Y.-C."/>
            <person name="Aerts A."/>
            <person name="Tisserant E."/>
            <person name="Veneault-Fourrey C."/>
            <person name="Joly D.L."/>
            <person name="Hacquard S."/>
            <person name="Amselem J."/>
            <person name="Cantarel B.L."/>
            <person name="Chiu R."/>
            <person name="Coutinho P.M."/>
            <person name="Feau N."/>
            <person name="Field M."/>
            <person name="Frey P."/>
            <person name="Gelhaye E."/>
            <person name="Goldberg J."/>
            <person name="Grabherr M.G."/>
            <person name="Kodira C.D."/>
            <person name="Kohler A."/>
            <person name="Kuees U."/>
            <person name="Lindquist E.A."/>
            <person name="Lucas S.M."/>
            <person name="Mago R."/>
            <person name="Mauceli E."/>
            <person name="Morin E."/>
            <person name="Murat C."/>
            <person name="Pangilinan J.L."/>
            <person name="Park R."/>
            <person name="Pearson M."/>
            <person name="Quesneville H."/>
            <person name="Rouhier N."/>
            <person name="Sakthikumar S."/>
            <person name="Salamov A.A."/>
            <person name="Schmutz J."/>
            <person name="Selles B."/>
            <person name="Shapiro H."/>
            <person name="Tanguay P."/>
            <person name="Tuskan G.A."/>
            <person name="Henrissat B."/>
            <person name="Van de Peer Y."/>
            <person name="Rouze P."/>
            <person name="Ellis J.G."/>
            <person name="Dodds P.N."/>
            <person name="Schein J.E."/>
            <person name="Zhong S."/>
            <person name="Hamelin R.C."/>
            <person name="Grigoriev I.V."/>
            <person name="Szabo L.J."/>
            <person name="Martin F."/>
        </authorList>
    </citation>
    <scope>NUCLEOTIDE SEQUENCE [LARGE SCALE GENOMIC DNA]</scope>
    <source>
        <strain evidence="2">98AG31 / pathotype 3-4-7</strain>
    </source>
</reference>
<dbReference type="HOGENOM" id="CLU_2498321_0_0_1"/>
<dbReference type="EMBL" id="GL883105">
    <property type="protein sequence ID" value="EGG07023.1"/>
    <property type="molecule type" value="Genomic_DNA"/>
</dbReference>
<gene>
    <name evidence="1" type="ORF">MELLADRAFT_85894</name>
</gene>
<organism evidence="2">
    <name type="scientific">Melampsora larici-populina (strain 98AG31 / pathotype 3-4-7)</name>
    <name type="common">Poplar leaf rust fungus</name>
    <dbReference type="NCBI Taxonomy" id="747676"/>
    <lineage>
        <taxon>Eukaryota</taxon>
        <taxon>Fungi</taxon>
        <taxon>Dikarya</taxon>
        <taxon>Basidiomycota</taxon>
        <taxon>Pucciniomycotina</taxon>
        <taxon>Pucciniomycetes</taxon>
        <taxon>Pucciniales</taxon>
        <taxon>Melampsoraceae</taxon>
        <taxon>Melampsora</taxon>
    </lineage>
</organism>
<dbReference type="OrthoDB" id="162969at2759"/>
<dbReference type="VEuPathDB" id="FungiDB:MELLADRAFT_85894"/>
<evidence type="ECO:0000313" key="2">
    <source>
        <dbReference type="Proteomes" id="UP000001072"/>
    </source>
</evidence>
<evidence type="ECO:0008006" key="3">
    <source>
        <dbReference type="Google" id="ProtNLM"/>
    </source>
</evidence>
<proteinExistence type="predicted"/>